<dbReference type="SUPFAM" id="SSF54427">
    <property type="entry name" value="NTF2-like"/>
    <property type="match status" value="1"/>
</dbReference>
<dbReference type="Proteomes" id="UP000275078">
    <property type="component" value="Unassembled WGS sequence"/>
</dbReference>
<dbReference type="OrthoDB" id="2820488at2759"/>
<keyword evidence="1" id="KW-0732">Signal</keyword>
<evidence type="ECO:0000256" key="1">
    <source>
        <dbReference type="SAM" id="SignalP"/>
    </source>
</evidence>
<name>A0A3N4IJW7_ASCIM</name>
<organism evidence="3 4">
    <name type="scientific">Ascobolus immersus RN42</name>
    <dbReference type="NCBI Taxonomy" id="1160509"/>
    <lineage>
        <taxon>Eukaryota</taxon>
        <taxon>Fungi</taxon>
        <taxon>Dikarya</taxon>
        <taxon>Ascomycota</taxon>
        <taxon>Pezizomycotina</taxon>
        <taxon>Pezizomycetes</taxon>
        <taxon>Pezizales</taxon>
        <taxon>Ascobolaceae</taxon>
        <taxon>Ascobolus</taxon>
    </lineage>
</organism>
<sequence>MKFTAAFLFGLIPLALAQNCPPKPATDLEKRAILDTFIDTFLVKKQPANAMRDHVAEDYIQHNPGVLSGRQNAINAFAGMSTASFRYTIITKGFDNNIGWFHYKMEMPGGGQPYAVTDFVRFNGTCIQEHWDVVQQRPANPRNPLALWS</sequence>
<dbReference type="InterPro" id="IPR037401">
    <property type="entry name" value="SnoaL-like"/>
</dbReference>
<proteinExistence type="predicted"/>
<evidence type="ECO:0000313" key="4">
    <source>
        <dbReference type="Proteomes" id="UP000275078"/>
    </source>
</evidence>
<evidence type="ECO:0000259" key="2">
    <source>
        <dbReference type="Pfam" id="PF12680"/>
    </source>
</evidence>
<feature type="domain" description="SnoaL-like" evidence="2">
    <location>
        <begin position="43"/>
        <end position="129"/>
    </location>
</feature>
<gene>
    <name evidence="3" type="ORF">BJ508DRAFT_133764</name>
</gene>
<dbReference type="Pfam" id="PF12680">
    <property type="entry name" value="SnoaL_2"/>
    <property type="match status" value="1"/>
</dbReference>
<dbReference type="InterPro" id="IPR032710">
    <property type="entry name" value="NTF2-like_dom_sf"/>
</dbReference>
<keyword evidence="4" id="KW-1185">Reference proteome</keyword>
<feature type="signal peptide" evidence="1">
    <location>
        <begin position="1"/>
        <end position="17"/>
    </location>
</feature>
<dbReference type="Gene3D" id="3.10.450.50">
    <property type="match status" value="1"/>
</dbReference>
<dbReference type="EMBL" id="ML119649">
    <property type="protein sequence ID" value="RPA86433.1"/>
    <property type="molecule type" value="Genomic_DNA"/>
</dbReference>
<evidence type="ECO:0000313" key="3">
    <source>
        <dbReference type="EMBL" id="RPA86433.1"/>
    </source>
</evidence>
<protein>
    <recommendedName>
        <fullName evidence="2">SnoaL-like domain-containing protein</fullName>
    </recommendedName>
</protein>
<feature type="chain" id="PRO_5018019940" description="SnoaL-like domain-containing protein" evidence="1">
    <location>
        <begin position="18"/>
        <end position="149"/>
    </location>
</feature>
<reference evidence="3 4" key="1">
    <citation type="journal article" date="2018" name="Nat. Ecol. Evol.">
        <title>Pezizomycetes genomes reveal the molecular basis of ectomycorrhizal truffle lifestyle.</title>
        <authorList>
            <person name="Murat C."/>
            <person name="Payen T."/>
            <person name="Noel B."/>
            <person name="Kuo A."/>
            <person name="Morin E."/>
            <person name="Chen J."/>
            <person name="Kohler A."/>
            <person name="Krizsan K."/>
            <person name="Balestrini R."/>
            <person name="Da Silva C."/>
            <person name="Montanini B."/>
            <person name="Hainaut M."/>
            <person name="Levati E."/>
            <person name="Barry K.W."/>
            <person name="Belfiori B."/>
            <person name="Cichocki N."/>
            <person name="Clum A."/>
            <person name="Dockter R.B."/>
            <person name="Fauchery L."/>
            <person name="Guy J."/>
            <person name="Iotti M."/>
            <person name="Le Tacon F."/>
            <person name="Lindquist E.A."/>
            <person name="Lipzen A."/>
            <person name="Malagnac F."/>
            <person name="Mello A."/>
            <person name="Molinier V."/>
            <person name="Miyauchi S."/>
            <person name="Poulain J."/>
            <person name="Riccioni C."/>
            <person name="Rubini A."/>
            <person name="Sitrit Y."/>
            <person name="Splivallo R."/>
            <person name="Traeger S."/>
            <person name="Wang M."/>
            <person name="Zifcakova L."/>
            <person name="Wipf D."/>
            <person name="Zambonelli A."/>
            <person name="Paolocci F."/>
            <person name="Nowrousian M."/>
            <person name="Ottonello S."/>
            <person name="Baldrian P."/>
            <person name="Spatafora J.W."/>
            <person name="Henrissat B."/>
            <person name="Nagy L.G."/>
            <person name="Aury J.M."/>
            <person name="Wincker P."/>
            <person name="Grigoriev I.V."/>
            <person name="Bonfante P."/>
            <person name="Martin F.M."/>
        </authorList>
    </citation>
    <scope>NUCLEOTIDE SEQUENCE [LARGE SCALE GENOMIC DNA]</scope>
    <source>
        <strain evidence="3 4">RN42</strain>
    </source>
</reference>
<dbReference type="AlphaFoldDB" id="A0A3N4IJW7"/>
<accession>A0A3N4IJW7</accession>